<keyword evidence="3" id="KW-1185">Reference proteome</keyword>
<dbReference type="InterPro" id="IPR023286">
    <property type="entry name" value="ABATE_dom_sf"/>
</dbReference>
<reference evidence="2" key="1">
    <citation type="journal article" date="2014" name="Int. J. Syst. Evol. Microbiol.">
        <title>Complete genome sequence of Corynebacterium casei LMG S-19264T (=DSM 44701T), isolated from a smear-ripened cheese.</title>
        <authorList>
            <consortium name="US DOE Joint Genome Institute (JGI-PGF)"/>
            <person name="Walter F."/>
            <person name="Albersmeier A."/>
            <person name="Kalinowski J."/>
            <person name="Ruckert C."/>
        </authorList>
    </citation>
    <scope>NUCLEOTIDE SEQUENCE</scope>
    <source>
        <strain evidence="2">JCM 3346</strain>
    </source>
</reference>
<proteinExistence type="predicted"/>
<comment type="caution">
    <text evidence="2">The sequence shown here is derived from an EMBL/GenBank/DDBJ whole genome shotgun (WGS) entry which is preliminary data.</text>
</comment>
<dbReference type="Proteomes" id="UP000610303">
    <property type="component" value="Unassembled WGS sequence"/>
</dbReference>
<dbReference type="SUPFAM" id="SSF160904">
    <property type="entry name" value="Jann2411-like"/>
    <property type="match status" value="1"/>
</dbReference>
<reference evidence="2" key="2">
    <citation type="submission" date="2020-09" db="EMBL/GenBank/DDBJ databases">
        <authorList>
            <person name="Sun Q."/>
            <person name="Ohkuma M."/>
        </authorList>
    </citation>
    <scope>NUCLEOTIDE SEQUENCE</scope>
    <source>
        <strain evidence="2">JCM 3346</strain>
    </source>
</reference>
<gene>
    <name evidence="2" type="ORF">GCM10010196_28740</name>
</gene>
<evidence type="ECO:0000313" key="3">
    <source>
        <dbReference type="Proteomes" id="UP000610303"/>
    </source>
</evidence>
<protein>
    <recommendedName>
        <fullName evidence="1">Zinc finger CGNR domain-containing protein</fullName>
    </recommendedName>
</protein>
<dbReference type="EMBL" id="BMRJ01000003">
    <property type="protein sequence ID" value="GGR32964.1"/>
    <property type="molecule type" value="Genomic_DNA"/>
</dbReference>
<dbReference type="InterPro" id="IPR010852">
    <property type="entry name" value="ABATE"/>
</dbReference>
<dbReference type="PANTHER" id="PTHR35525:SF3">
    <property type="entry name" value="BLL6575 PROTEIN"/>
    <property type="match status" value="1"/>
</dbReference>
<dbReference type="Pfam" id="PF11706">
    <property type="entry name" value="zf-CGNR"/>
    <property type="match status" value="1"/>
</dbReference>
<dbReference type="AlphaFoldDB" id="A0A918CP37"/>
<dbReference type="Pfam" id="PF07336">
    <property type="entry name" value="ABATE"/>
    <property type="match status" value="1"/>
</dbReference>
<organism evidence="2 3">
    <name type="scientific">Agromyces mediolanus</name>
    <name type="common">Corynebacterium mediolanum</name>
    <dbReference type="NCBI Taxonomy" id="41986"/>
    <lineage>
        <taxon>Bacteria</taxon>
        <taxon>Bacillati</taxon>
        <taxon>Actinomycetota</taxon>
        <taxon>Actinomycetes</taxon>
        <taxon>Micrococcales</taxon>
        <taxon>Microbacteriaceae</taxon>
        <taxon>Agromyces</taxon>
    </lineage>
</organism>
<accession>A0A918CP37</accession>
<name>A0A918CP37_AGRME</name>
<evidence type="ECO:0000259" key="1">
    <source>
        <dbReference type="Pfam" id="PF11706"/>
    </source>
</evidence>
<dbReference type="Gene3D" id="1.10.3300.10">
    <property type="entry name" value="Jann2411-like domain"/>
    <property type="match status" value="1"/>
</dbReference>
<feature type="domain" description="Zinc finger CGNR" evidence="1">
    <location>
        <begin position="151"/>
        <end position="192"/>
    </location>
</feature>
<evidence type="ECO:0000313" key="2">
    <source>
        <dbReference type="EMBL" id="GGR32964.1"/>
    </source>
</evidence>
<dbReference type="InterPro" id="IPR021005">
    <property type="entry name" value="Znf_CGNR"/>
</dbReference>
<dbReference type="PANTHER" id="PTHR35525">
    <property type="entry name" value="BLL6575 PROTEIN"/>
    <property type="match status" value="1"/>
</dbReference>
<sequence>MLVTVRHAEVRSQMIFTNDTIDALHFAAALVNTVPEASATGVDELGDPAALVAILDRWWYSGRRDGDTRELAEVTAARARLRALWSRDRDDAVAEVNAILAESNAVPRLVRHDALDWHIHATSAEAPLAERILVEVAMALVDVVRADQLERLRTCDADDCEAAYLDLSKNGSRRFCSTRCGNRMAVRAYRARA</sequence>